<evidence type="ECO:0000256" key="2">
    <source>
        <dbReference type="ARBA" id="ARBA00022692"/>
    </source>
</evidence>
<evidence type="ECO:0000256" key="5">
    <source>
        <dbReference type="SAM" id="MobiDB-lite"/>
    </source>
</evidence>
<dbReference type="AlphaFoldDB" id="A0A917SFP9"/>
<comment type="subcellular location">
    <subcellularLocation>
        <location evidence="1">Cell membrane</location>
        <topology evidence="1">Multi-pass membrane protein</topology>
    </subcellularLocation>
</comment>
<dbReference type="Proteomes" id="UP000613840">
    <property type="component" value="Unassembled WGS sequence"/>
</dbReference>
<reference evidence="8" key="1">
    <citation type="journal article" date="2014" name="Int. J. Syst. Evol. Microbiol.">
        <title>Complete genome sequence of Corynebacterium casei LMG S-19264T (=DSM 44701T), isolated from a smear-ripened cheese.</title>
        <authorList>
            <consortium name="US DOE Joint Genome Institute (JGI-PGF)"/>
            <person name="Walter F."/>
            <person name="Albersmeier A."/>
            <person name="Kalinowski J."/>
            <person name="Ruckert C."/>
        </authorList>
    </citation>
    <scope>NUCLEOTIDE SEQUENCE</scope>
    <source>
        <strain evidence="8">CGMCC 4.7306</strain>
    </source>
</reference>
<dbReference type="InterPro" id="IPR020846">
    <property type="entry name" value="MFS_dom"/>
</dbReference>
<dbReference type="Gene3D" id="1.20.1250.20">
    <property type="entry name" value="MFS general substrate transporter like domains"/>
    <property type="match status" value="2"/>
</dbReference>
<dbReference type="GO" id="GO:0022857">
    <property type="term" value="F:transmembrane transporter activity"/>
    <property type="evidence" value="ECO:0007669"/>
    <property type="project" value="InterPro"/>
</dbReference>
<sequence length="452" mass="45740">MTAAGSGEGSGADSQSEGDTERYAAERNDLQYDENHQGDPPARSRWLTPGVVSVGATSLFSDTGHEMVTALLPSFLTSLGGSAAALGIIEGFSDALTGVTKVAGGPLADMPERRRRMAGGGYLLTAVATGAIGLTVATWQVGILRAVAWSARGFRSPARDSLLASLVNRRAQGRAFGVERAGDNLGAVVGPLLAGALILAIGTRPTMIIAAVPGLLAAVAIGFAAREARRRRTAHDGAADKEQSGGLLSRYGQLRGSGLGRRLIPILLFECGNVAATILILRGTELLNGPGSVTAAAATVTALYAAHNLAAAITSVGAGVITDRRGARIVFAIGSACYLISYLGFSWGPTNWIGVGALFVLGGVGIGCAETAESVLVSTALPDTLRGSGFGALGLTQAVGDLVATVVAGILYTAVSGPVAFGYAAAWMLLALIANALLLRTTGSGNAARAQS</sequence>
<dbReference type="Pfam" id="PF07690">
    <property type="entry name" value="MFS_1"/>
    <property type="match status" value="2"/>
</dbReference>
<evidence type="ECO:0000256" key="3">
    <source>
        <dbReference type="ARBA" id="ARBA00022989"/>
    </source>
</evidence>
<feature type="transmembrane region" description="Helical" evidence="6">
    <location>
        <begin position="207"/>
        <end position="225"/>
    </location>
</feature>
<dbReference type="InterPro" id="IPR011701">
    <property type="entry name" value="MFS"/>
</dbReference>
<feature type="transmembrane region" description="Helical" evidence="6">
    <location>
        <begin position="263"/>
        <end position="281"/>
    </location>
</feature>
<dbReference type="GO" id="GO:0005886">
    <property type="term" value="C:plasma membrane"/>
    <property type="evidence" value="ECO:0007669"/>
    <property type="project" value="UniProtKB-SubCell"/>
</dbReference>
<accession>A0A917SFP9</accession>
<evidence type="ECO:0000256" key="1">
    <source>
        <dbReference type="ARBA" id="ARBA00004651"/>
    </source>
</evidence>
<comment type="caution">
    <text evidence="8">The sequence shown here is derived from an EMBL/GenBank/DDBJ whole genome shotgun (WGS) entry which is preliminary data.</text>
</comment>
<dbReference type="InterPro" id="IPR036259">
    <property type="entry name" value="MFS_trans_sf"/>
</dbReference>
<keyword evidence="9" id="KW-1185">Reference proteome</keyword>
<feature type="transmembrane region" description="Helical" evidence="6">
    <location>
        <begin position="420"/>
        <end position="439"/>
    </location>
</feature>
<keyword evidence="2 6" id="KW-0812">Transmembrane</keyword>
<feature type="transmembrane region" description="Helical" evidence="6">
    <location>
        <begin position="351"/>
        <end position="369"/>
    </location>
</feature>
<keyword evidence="4 6" id="KW-0472">Membrane</keyword>
<protein>
    <submittedName>
        <fullName evidence="8">MFS transporter</fullName>
    </submittedName>
</protein>
<evidence type="ECO:0000256" key="4">
    <source>
        <dbReference type="ARBA" id="ARBA00023136"/>
    </source>
</evidence>
<gene>
    <name evidence="8" type="ORF">GCM10011575_42280</name>
</gene>
<dbReference type="PROSITE" id="PS50850">
    <property type="entry name" value="MFS"/>
    <property type="match status" value="1"/>
</dbReference>
<dbReference type="EMBL" id="BMMZ01000014">
    <property type="protein sequence ID" value="GGL79504.1"/>
    <property type="molecule type" value="Genomic_DNA"/>
</dbReference>
<evidence type="ECO:0000259" key="7">
    <source>
        <dbReference type="PROSITE" id="PS50850"/>
    </source>
</evidence>
<organism evidence="8 9">
    <name type="scientific">Microlunatus endophyticus</name>
    <dbReference type="NCBI Taxonomy" id="1716077"/>
    <lineage>
        <taxon>Bacteria</taxon>
        <taxon>Bacillati</taxon>
        <taxon>Actinomycetota</taxon>
        <taxon>Actinomycetes</taxon>
        <taxon>Propionibacteriales</taxon>
        <taxon>Propionibacteriaceae</taxon>
        <taxon>Microlunatus</taxon>
    </lineage>
</organism>
<dbReference type="PANTHER" id="PTHR23518:SF2">
    <property type="entry name" value="MAJOR FACILITATOR SUPERFAMILY TRANSPORTER"/>
    <property type="match status" value="1"/>
</dbReference>
<evidence type="ECO:0000256" key="6">
    <source>
        <dbReference type="SAM" id="Phobius"/>
    </source>
</evidence>
<dbReference type="RefSeq" id="WP_229670447.1">
    <property type="nucleotide sequence ID" value="NZ_BMMZ01000014.1"/>
</dbReference>
<proteinExistence type="predicted"/>
<evidence type="ECO:0000313" key="9">
    <source>
        <dbReference type="Proteomes" id="UP000613840"/>
    </source>
</evidence>
<reference evidence="8" key="2">
    <citation type="submission" date="2020-09" db="EMBL/GenBank/DDBJ databases">
        <authorList>
            <person name="Sun Q."/>
            <person name="Zhou Y."/>
        </authorList>
    </citation>
    <scope>NUCLEOTIDE SEQUENCE</scope>
    <source>
        <strain evidence="8">CGMCC 4.7306</strain>
    </source>
</reference>
<feature type="compositionally biased region" description="Basic and acidic residues" evidence="5">
    <location>
        <begin position="19"/>
        <end position="37"/>
    </location>
</feature>
<feature type="transmembrane region" description="Helical" evidence="6">
    <location>
        <begin position="390"/>
        <end position="414"/>
    </location>
</feature>
<keyword evidence="3 6" id="KW-1133">Transmembrane helix</keyword>
<feature type="transmembrane region" description="Helical" evidence="6">
    <location>
        <begin position="293"/>
        <end position="314"/>
    </location>
</feature>
<dbReference type="SUPFAM" id="SSF103473">
    <property type="entry name" value="MFS general substrate transporter"/>
    <property type="match status" value="1"/>
</dbReference>
<feature type="compositionally biased region" description="Gly residues" evidence="5">
    <location>
        <begin position="1"/>
        <end position="10"/>
    </location>
</feature>
<dbReference type="CDD" id="cd17370">
    <property type="entry name" value="MFS_MJ1317_like"/>
    <property type="match status" value="1"/>
</dbReference>
<feature type="transmembrane region" description="Helical" evidence="6">
    <location>
        <begin position="120"/>
        <end position="141"/>
    </location>
</feature>
<feature type="transmembrane region" description="Helical" evidence="6">
    <location>
        <begin position="326"/>
        <end position="345"/>
    </location>
</feature>
<evidence type="ECO:0000313" key="8">
    <source>
        <dbReference type="EMBL" id="GGL79504.1"/>
    </source>
</evidence>
<feature type="domain" description="Major facilitator superfamily (MFS) profile" evidence="7">
    <location>
        <begin position="50"/>
        <end position="443"/>
    </location>
</feature>
<dbReference type="PANTHER" id="PTHR23518">
    <property type="entry name" value="C-METHYLTRANSFERASE"/>
    <property type="match status" value="1"/>
</dbReference>
<name>A0A917SFP9_9ACTN</name>
<feature type="region of interest" description="Disordered" evidence="5">
    <location>
        <begin position="1"/>
        <end position="45"/>
    </location>
</feature>